<dbReference type="InterPro" id="IPR036388">
    <property type="entry name" value="WH-like_DNA-bd_sf"/>
</dbReference>
<dbReference type="RefSeq" id="WP_358360480.1">
    <property type="nucleotide sequence ID" value="NZ_JBEZFP010000104.1"/>
</dbReference>
<gene>
    <name evidence="3" type="ORF">AB0C36_30870</name>
</gene>
<sequence length="129" mass="14072">MTETANPLPDGAAGRDPDRRWGGRPGTEPGGWTFLTNHARVLAAVAREPEARIRDIAAVCLLTERAVQKILVDLETAGYIARTRVGRRNTYRIAPGTKVRHPADGGREIADLLALLNIPRARTDDRAAQ</sequence>
<feature type="region of interest" description="Disordered" evidence="1">
    <location>
        <begin position="1"/>
        <end position="32"/>
    </location>
</feature>
<comment type="caution">
    <text evidence="3">The sequence shown here is derived from an EMBL/GenBank/DDBJ whole genome shotgun (WGS) entry which is preliminary data.</text>
</comment>
<dbReference type="Pfam" id="PF12802">
    <property type="entry name" value="MarR_2"/>
    <property type="match status" value="1"/>
</dbReference>
<evidence type="ECO:0000313" key="3">
    <source>
        <dbReference type="EMBL" id="MEU8137901.1"/>
    </source>
</evidence>
<evidence type="ECO:0000256" key="1">
    <source>
        <dbReference type="SAM" id="MobiDB-lite"/>
    </source>
</evidence>
<protein>
    <submittedName>
        <fullName evidence="3">Helix-turn-helix domain-containing protein</fullName>
    </submittedName>
</protein>
<feature type="domain" description="HTH marR-type" evidence="2">
    <location>
        <begin position="37"/>
        <end position="85"/>
    </location>
</feature>
<proteinExistence type="predicted"/>
<accession>A0ABV3DQE1</accession>
<dbReference type="Gene3D" id="1.10.10.10">
    <property type="entry name" value="Winged helix-like DNA-binding domain superfamily/Winged helix DNA-binding domain"/>
    <property type="match status" value="1"/>
</dbReference>
<dbReference type="SUPFAM" id="SSF46785">
    <property type="entry name" value="Winged helix' DNA-binding domain"/>
    <property type="match status" value="1"/>
</dbReference>
<reference evidence="3 4" key="1">
    <citation type="submission" date="2024-06" db="EMBL/GenBank/DDBJ databases">
        <title>The Natural Products Discovery Center: Release of the First 8490 Sequenced Strains for Exploring Actinobacteria Biosynthetic Diversity.</title>
        <authorList>
            <person name="Kalkreuter E."/>
            <person name="Kautsar S.A."/>
            <person name="Yang D."/>
            <person name="Bader C.D."/>
            <person name="Teijaro C.N."/>
            <person name="Fluegel L."/>
            <person name="Davis C.M."/>
            <person name="Simpson J.R."/>
            <person name="Lauterbach L."/>
            <person name="Steele A.D."/>
            <person name="Gui C."/>
            <person name="Meng S."/>
            <person name="Li G."/>
            <person name="Viehrig K."/>
            <person name="Ye F."/>
            <person name="Su P."/>
            <person name="Kiefer A.F."/>
            <person name="Nichols A."/>
            <person name="Cepeda A.J."/>
            <person name="Yan W."/>
            <person name="Fan B."/>
            <person name="Jiang Y."/>
            <person name="Adhikari A."/>
            <person name="Zheng C.-J."/>
            <person name="Schuster L."/>
            <person name="Cowan T.M."/>
            <person name="Smanski M.J."/>
            <person name="Chevrette M.G."/>
            <person name="De Carvalho L.P.S."/>
            <person name="Shen B."/>
        </authorList>
    </citation>
    <scope>NUCLEOTIDE SEQUENCE [LARGE SCALE GENOMIC DNA]</scope>
    <source>
        <strain evidence="3 4">NPDC048946</strain>
    </source>
</reference>
<evidence type="ECO:0000259" key="2">
    <source>
        <dbReference type="Pfam" id="PF12802"/>
    </source>
</evidence>
<keyword evidence="4" id="KW-1185">Reference proteome</keyword>
<dbReference type="EMBL" id="JBEZFP010000104">
    <property type="protein sequence ID" value="MEU8137901.1"/>
    <property type="molecule type" value="Genomic_DNA"/>
</dbReference>
<dbReference type="Proteomes" id="UP001551482">
    <property type="component" value="Unassembled WGS sequence"/>
</dbReference>
<name>A0ABV3DQE1_9ACTN</name>
<organism evidence="3 4">
    <name type="scientific">Streptodolium elevatio</name>
    <dbReference type="NCBI Taxonomy" id="3157996"/>
    <lineage>
        <taxon>Bacteria</taxon>
        <taxon>Bacillati</taxon>
        <taxon>Actinomycetota</taxon>
        <taxon>Actinomycetes</taxon>
        <taxon>Kitasatosporales</taxon>
        <taxon>Streptomycetaceae</taxon>
        <taxon>Streptodolium</taxon>
    </lineage>
</organism>
<dbReference type="InterPro" id="IPR000835">
    <property type="entry name" value="HTH_MarR-typ"/>
</dbReference>
<evidence type="ECO:0000313" key="4">
    <source>
        <dbReference type="Proteomes" id="UP001551482"/>
    </source>
</evidence>
<dbReference type="InterPro" id="IPR036390">
    <property type="entry name" value="WH_DNA-bd_sf"/>
</dbReference>